<dbReference type="Proteomes" id="UP000308828">
    <property type="component" value="Unassembled WGS sequence"/>
</dbReference>
<dbReference type="AlphaFoldDB" id="A0A4S8P1I7"/>
<name>A0A4S8P1I7_9HYPH</name>
<sequence>MASNESEFQARVHSWMLRCFGNKLTQDREERNRRFLEEALELVQSLGCSKEQASSLVAYVFDRPSGDPGQEVGGVAVTLAALCHANQLDMCSEATKEIVRIEDPQITIKIREKQLRKPTH</sequence>
<evidence type="ECO:0000313" key="1">
    <source>
        <dbReference type="EMBL" id="THV23105.1"/>
    </source>
</evidence>
<reference evidence="1 2" key="1">
    <citation type="submission" date="2019-04" db="EMBL/GenBank/DDBJ databases">
        <title>Genome sequence of strain shin9-1.</title>
        <authorList>
            <person name="Gao J."/>
            <person name="Sun J."/>
        </authorList>
    </citation>
    <scope>NUCLEOTIDE SEQUENCE [LARGE SCALE GENOMIC DNA]</scope>
    <source>
        <strain evidence="2">shin9-1</strain>
    </source>
</reference>
<dbReference type="OrthoDB" id="5465318at2"/>
<accession>A0A4S8P1I7</accession>
<comment type="caution">
    <text evidence="1">The sequence shown here is derived from an EMBL/GenBank/DDBJ whole genome shotgun (WGS) entry which is preliminary data.</text>
</comment>
<gene>
    <name evidence="1" type="ORF">FAA97_10870</name>
</gene>
<proteinExistence type="predicted"/>
<dbReference type="EMBL" id="STGV01000003">
    <property type="protein sequence ID" value="THV23105.1"/>
    <property type="molecule type" value="Genomic_DNA"/>
</dbReference>
<organism evidence="1 2">
    <name type="scientific">Peteryoungia ipomoeae</name>
    <dbReference type="NCBI Taxonomy" id="1210932"/>
    <lineage>
        <taxon>Bacteria</taxon>
        <taxon>Pseudomonadati</taxon>
        <taxon>Pseudomonadota</taxon>
        <taxon>Alphaproteobacteria</taxon>
        <taxon>Hyphomicrobiales</taxon>
        <taxon>Rhizobiaceae</taxon>
        <taxon>Peteryoungia</taxon>
    </lineage>
</organism>
<protein>
    <submittedName>
        <fullName evidence="1">Uncharacterized protein</fullName>
    </submittedName>
</protein>
<keyword evidence="2" id="KW-1185">Reference proteome</keyword>
<evidence type="ECO:0000313" key="2">
    <source>
        <dbReference type="Proteomes" id="UP000308828"/>
    </source>
</evidence>